<keyword evidence="3" id="KW-1185">Reference proteome</keyword>
<gene>
    <name evidence="2" type="ORF">SAMN05443428_1038</name>
</gene>
<dbReference type="PROSITE" id="PS51257">
    <property type="entry name" value="PROKAR_LIPOPROTEIN"/>
    <property type="match status" value="1"/>
</dbReference>
<accession>A0A1T4WQM0</accession>
<evidence type="ECO:0000313" key="3">
    <source>
        <dbReference type="Proteomes" id="UP000190105"/>
    </source>
</evidence>
<dbReference type="RefSeq" id="WP_078695484.1">
    <property type="nucleotide sequence ID" value="NZ_FUYH01000003.1"/>
</dbReference>
<reference evidence="3" key="1">
    <citation type="submission" date="2017-02" db="EMBL/GenBank/DDBJ databases">
        <authorList>
            <person name="Varghese N."/>
            <person name="Submissions S."/>
        </authorList>
    </citation>
    <scope>NUCLEOTIDE SEQUENCE [LARGE SCALE GENOMIC DNA]</scope>
    <source>
        <strain evidence="3">USBA 833</strain>
    </source>
</reference>
<organism evidence="2 3">
    <name type="scientific">Caloramator quimbayensis</name>
    <dbReference type="NCBI Taxonomy" id="1147123"/>
    <lineage>
        <taxon>Bacteria</taxon>
        <taxon>Bacillati</taxon>
        <taxon>Bacillota</taxon>
        <taxon>Clostridia</taxon>
        <taxon>Eubacteriales</taxon>
        <taxon>Clostridiaceae</taxon>
        <taxon>Caloramator</taxon>
    </lineage>
</organism>
<evidence type="ECO:0000313" key="2">
    <source>
        <dbReference type="EMBL" id="SKA79155.1"/>
    </source>
</evidence>
<keyword evidence="1" id="KW-0732">Signal</keyword>
<dbReference type="Proteomes" id="UP000190105">
    <property type="component" value="Unassembled WGS sequence"/>
</dbReference>
<evidence type="ECO:0000256" key="1">
    <source>
        <dbReference type="SAM" id="SignalP"/>
    </source>
</evidence>
<dbReference type="AlphaFoldDB" id="A0A1T4WQM0"/>
<dbReference type="Gene3D" id="3.90.1010.20">
    <property type="match status" value="2"/>
</dbReference>
<feature type="signal peptide" evidence="1">
    <location>
        <begin position="1"/>
        <end position="21"/>
    </location>
</feature>
<feature type="chain" id="PRO_5038389793" evidence="1">
    <location>
        <begin position="22"/>
        <end position="301"/>
    </location>
</feature>
<protein>
    <submittedName>
        <fullName evidence="2">Major membrane immunogen, membrane-anchored lipoprotein</fullName>
    </submittedName>
</protein>
<dbReference type="OrthoDB" id="384237at2"/>
<proteinExistence type="predicted"/>
<name>A0A1T4WQM0_9CLOT</name>
<sequence length="301" mass="32676">MKNKIISMILSLILITGLLSGCGSNTTSGNTNSNTASNTSSNTQETQKSKYADGIYFAQADDFDAQTGWKDVVTLEVKDGKIVSADWNGANKNGGADKKTVSKEGKYGMKQIGKAQSEWHEQAQKAEAYLIEKQDPKAITYKDAEGHTDAISGVSIHVMSFFKLAEKALANGPVQRGPYKDGTYHAEQANFDPQTGWKETVDITVINGNIVAANWNGVNKAGGDDKKTQSAKGIYGMKEKGKAQSEWHEQAQKVEAYLIEKQDPKAITYKDAEGHTDAISGVSIHVMNFFKLAEQALSQAK</sequence>
<dbReference type="STRING" id="1147123.SAMN05443428_1038"/>
<dbReference type="EMBL" id="FUYH01000003">
    <property type="protein sequence ID" value="SKA79155.1"/>
    <property type="molecule type" value="Genomic_DNA"/>
</dbReference>
<keyword evidence="2" id="KW-0449">Lipoprotein</keyword>